<dbReference type="Pfam" id="PF10707">
    <property type="entry name" value="YrbL-PhoP_reg"/>
    <property type="match status" value="1"/>
</dbReference>
<evidence type="ECO:0000313" key="2">
    <source>
        <dbReference type="EMBL" id="MBK1790006.1"/>
    </source>
</evidence>
<reference evidence="2" key="1">
    <citation type="submission" date="2021-01" db="EMBL/GenBank/DDBJ databases">
        <title>Modified the classification status of verrucomicrobia.</title>
        <authorList>
            <person name="Feng X."/>
        </authorList>
    </citation>
    <scope>NUCLEOTIDE SEQUENCE</scope>
    <source>
        <strain evidence="2">_KCTC 22039</strain>
    </source>
</reference>
<sequence length="202" mass="23905">MITIDKKSYIGKGNHREVYRHPENNKLCVKIVFDGSENSRQVIREKSYYKHLEKRNISWEMLSRYHGDVITDMGPASVFELITDHDDEVSKTLEYYISESEITAAHYDELRVLLYEFRDYLASQRIITKTLDPGNIVCQKNEQGIFRLSVIDNIGNLDLIPISNYIDFLAQKKIHRRWIRFEKKLRNEHSDNAPLMRILDKL</sequence>
<organism evidence="2 3">
    <name type="scientific">Persicirhabdus sediminis</name>
    <dbReference type="NCBI Taxonomy" id="454144"/>
    <lineage>
        <taxon>Bacteria</taxon>
        <taxon>Pseudomonadati</taxon>
        <taxon>Verrucomicrobiota</taxon>
        <taxon>Verrucomicrobiia</taxon>
        <taxon>Verrucomicrobiales</taxon>
        <taxon>Verrucomicrobiaceae</taxon>
        <taxon>Persicirhabdus</taxon>
    </lineage>
</organism>
<accession>A0A8J7MCJ3</accession>
<evidence type="ECO:0000259" key="1">
    <source>
        <dbReference type="PROSITE" id="PS50011"/>
    </source>
</evidence>
<evidence type="ECO:0000313" key="3">
    <source>
        <dbReference type="Proteomes" id="UP000624703"/>
    </source>
</evidence>
<dbReference type="AlphaFoldDB" id="A0A8J7MCJ3"/>
<dbReference type="GO" id="GO:0004672">
    <property type="term" value="F:protein kinase activity"/>
    <property type="evidence" value="ECO:0007669"/>
    <property type="project" value="InterPro"/>
</dbReference>
<dbReference type="GO" id="GO:0005524">
    <property type="term" value="F:ATP binding"/>
    <property type="evidence" value="ECO:0007669"/>
    <property type="project" value="InterPro"/>
</dbReference>
<dbReference type="EMBL" id="JAENIM010000012">
    <property type="protein sequence ID" value="MBK1790006.1"/>
    <property type="molecule type" value="Genomic_DNA"/>
</dbReference>
<feature type="domain" description="Protein kinase" evidence="1">
    <location>
        <begin position="4"/>
        <end position="202"/>
    </location>
</feature>
<protein>
    <recommendedName>
        <fullName evidence="1">Protein kinase domain-containing protein</fullName>
    </recommendedName>
</protein>
<dbReference type="InterPro" id="IPR019647">
    <property type="entry name" value="PhoP_reg_network_YrbL"/>
</dbReference>
<proteinExistence type="predicted"/>
<comment type="caution">
    <text evidence="2">The sequence shown here is derived from an EMBL/GenBank/DDBJ whole genome shotgun (WGS) entry which is preliminary data.</text>
</comment>
<dbReference type="RefSeq" id="WP_200310049.1">
    <property type="nucleotide sequence ID" value="NZ_JAENIM010000012.1"/>
</dbReference>
<name>A0A8J7MCJ3_9BACT</name>
<dbReference type="PROSITE" id="PS50011">
    <property type="entry name" value="PROTEIN_KINASE_DOM"/>
    <property type="match status" value="1"/>
</dbReference>
<dbReference type="Proteomes" id="UP000624703">
    <property type="component" value="Unassembled WGS sequence"/>
</dbReference>
<gene>
    <name evidence="2" type="ORF">JIN82_02425</name>
</gene>
<keyword evidence="3" id="KW-1185">Reference proteome</keyword>
<dbReference type="InterPro" id="IPR000719">
    <property type="entry name" value="Prot_kinase_dom"/>
</dbReference>